<accession>A0A317WN05</accession>
<sequence length="65" mass="7113">MKKPSTTTIKTHPFPPTADGCNQARKPSSCPYISTSPLSNKPLNPLRSYPNPEFHLSNASLYPNA</sequence>
<comment type="caution">
    <text evidence="2">The sequence shown here is derived from an EMBL/GenBank/DDBJ whole genome shotgun (WGS) entry which is preliminary data.</text>
</comment>
<evidence type="ECO:0000256" key="1">
    <source>
        <dbReference type="SAM" id="MobiDB-lite"/>
    </source>
</evidence>
<name>A0A317WN05_9EURO</name>
<feature type="region of interest" description="Disordered" evidence="1">
    <location>
        <begin position="1"/>
        <end position="65"/>
    </location>
</feature>
<proteinExistence type="predicted"/>
<dbReference type="EMBL" id="MSFK01000015">
    <property type="protein sequence ID" value="PWY86457.1"/>
    <property type="molecule type" value="Genomic_DNA"/>
</dbReference>
<organism evidence="2 3">
    <name type="scientific">Aspergillus sclerotioniger CBS 115572</name>
    <dbReference type="NCBI Taxonomy" id="1450535"/>
    <lineage>
        <taxon>Eukaryota</taxon>
        <taxon>Fungi</taxon>
        <taxon>Dikarya</taxon>
        <taxon>Ascomycota</taxon>
        <taxon>Pezizomycotina</taxon>
        <taxon>Eurotiomycetes</taxon>
        <taxon>Eurotiomycetidae</taxon>
        <taxon>Eurotiales</taxon>
        <taxon>Aspergillaceae</taxon>
        <taxon>Aspergillus</taxon>
        <taxon>Aspergillus subgen. Circumdati</taxon>
    </lineage>
</organism>
<dbReference type="GeneID" id="37113975"/>
<evidence type="ECO:0000313" key="2">
    <source>
        <dbReference type="EMBL" id="PWY86457.1"/>
    </source>
</evidence>
<feature type="compositionally biased region" description="Polar residues" evidence="1">
    <location>
        <begin position="1"/>
        <end position="10"/>
    </location>
</feature>
<gene>
    <name evidence="2" type="ORF">BO94DRAFT_535617</name>
</gene>
<feature type="compositionally biased region" description="Polar residues" evidence="1">
    <location>
        <begin position="31"/>
        <end position="42"/>
    </location>
</feature>
<dbReference type="Proteomes" id="UP000246702">
    <property type="component" value="Unassembled WGS sequence"/>
</dbReference>
<keyword evidence="3" id="KW-1185">Reference proteome</keyword>
<evidence type="ECO:0000313" key="3">
    <source>
        <dbReference type="Proteomes" id="UP000246702"/>
    </source>
</evidence>
<protein>
    <submittedName>
        <fullName evidence="2">Uncharacterized protein</fullName>
    </submittedName>
</protein>
<dbReference type="AlphaFoldDB" id="A0A317WN05"/>
<dbReference type="RefSeq" id="XP_025467048.1">
    <property type="nucleotide sequence ID" value="XM_025611832.1"/>
</dbReference>
<reference evidence="2 3" key="1">
    <citation type="submission" date="2016-12" db="EMBL/GenBank/DDBJ databases">
        <title>The genomes of Aspergillus section Nigri reveals drivers in fungal speciation.</title>
        <authorList>
            <consortium name="DOE Joint Genome Institute"/>
            <person name="Vesth T.C."/>
            <person name="Nybo J."/>
            <person name="Theobald S."/>
            <person name="Brandl J."/>
            <person name="Frisvad J.C."/>
            <person name="Nielsen K.F."/>
            <person name="Lyhne E.K."/>
            <person name="Kogle M.E."/>
            <person name="Kuo A."/>
            <person name="Riley R."/>
            <person name="Clum A."/>
            <person name="Nolan M."/>
            <person name="Lipzen A."/>
            <person name="Salamov A."/>
            <person name="Henrissat B."/>
            <person name="Wiebenga A."/>
            <person name="De Vries R.P."/>
            <person name="Grigoriev I.V."/>
            <person name="Mortensen U.H."/>
            <person name="Andersen M.R."/>
            <person name="Baker S.E."/>
        </authorList>
    </citation>
    <scope>NUCLEOTIDE SEQUENCE [LARGE SCALE GENOMIC DNA]</scope>
    <source>
        <strain evidence="2 3">CBS 115572</strain>
    </source>
</reference>